<evidence type="ECO:0000256" key="3">
    <source>
        <dbReference type="ARBA" id="ARBA00022475"/>
    </source>
</evidence>
<dbReference type="InterPro" id="IPR036259">
    <property type="entry name" value="MFS_trans_sf"/>
</dbReference>
<feature type="transmembrane region" description="Helical" evidence="8">
    <location>
        <begin position="53"/>
        <end position="79"/>
    </location>
</feature>
<feature type="transmembrane region" description="Helical" evidence="8">
    <location>
        <begin position="476"/>
        <end position="502"/>
    </location>
</feature>
<dbReference type="PROSITE" id="PS50850">
    <property type="entry name" value="MFS"/>
    <property type="match status" value="1"/>
</dbReference>
<evidence type="ECO:0000313" key="11">
    <source>
        <dbReference type="Ensembl" id="ENSCCRP00010016458.1"/>
    </source>
</evidence>
<dbReference type="AlphaFoldDB" id="A0A8C1IEQ3"/>
<dbReference type="GO" id="GO:0043252">
    <property type="term" value="P:sodium-independent organic anion transport"/>
    <property type="evidence" value="ECO:0007669"/>
    <property type="project" value="TreeGrafter"/>
</dbReference>
<feature type="transmembrane region" description="Helical" evidence="8">
    <location>
        <begin position="356"/>
        <end position="376"/>
    </location>
</feature>
<keyword evidence="8" id="KW-0406">Ion transport</keyword>
<feature type="transmembrane region" description="Helical" evidence="8">
    <location>
        <begin position="232"/>
        <end position="252"/>
    </location>
</feature>
<organism evidence="11 12">
    <name type="scientific">Cyprinus carpio</name>
    <name type="common">Common carp</name>
    <dbReference type="NCBI Taxonomy" id="7962"/>
    <lineage>
        <taxon>Eukaryota</taxon>
        <taxon>Metazoa</taxon>
        <taxon>Chordata</taxon>
        <taxon>Craniata</taxon>
        <taxon>Vertebrata</taxon>
        <taxon>Euteleostomi</taxon>
        <taxon>Actinopterygii</taxon>
        <taxon>Neopterygii</taxon>
        <taxon>Teleostei</taxon>
        <taxon>Ostariophysi</taxon>
        <taxon>Cypriniformes</taxon>
        <taxon>Cyprinidae</taxon>
        <taxon>Cyprininae</taxon>
        <taxon>Cyprinus</taxon>
    </lineage>
</organism>
<evidence type="ECO:0000256" key="7">
    <source>
        <dbReference type="ARBA" id="ARBA00023157"/>
    </source>
</evidence>
<reference evidence="11" key="2">
    <citation type="submission" date="2025-09" db="UniProtKB">
        <authorList>
            <consortium name="Ensembl"/>
        </authorList>
    </citation>
    <scope>IDENTIFICATION</scope>
</reference>
<comment type="subcellular location">
    <subcellularLocation>
        <location evidence="1 8">Cell membrane</location>
        <topology evidence="1 8">Multi-pass membrane protein</topology>
    </subcellularLocation>
</comment>
<keyword evidence="5 8" id="KW-1133">Transmembrane helix</keyword>
<dbReference type="SUPFAM" id="SSF103473">
    <property type="entry name" value="MFS general substrate transporter"/>
    <property type="match status" value="1"/>
</dbReference>
<dbReference type="InterPro" id="IPR036058">
    <property type="entry name" value="Kazal_dom_sf"/>
</dbReference>
<evidence type="ECO:0000259" key="10">
    <source>
        <dbReference type="PROSITE" id="PS51465"/>
    </source>
</evidence>
<keyword evidence="3" id="KW-1003">Cell membrane</keyword>
<keyword evidence="6 8" id="KW-0472">Membrane</keyword>
<dbReference type="Proteomes" id="UP000694427">
    <property type="component" value="Unplaced"/>
</dbReference>
<evidence type="ECO:0000259" key="9">
    <source>
        <dbReference type="PROSITE" id="PS50850"/>
    </source>
</evidence>
<dbReference type="FunFam" id="3.30.60.30:FF:000055">
    <property type="entry name" value="Solute carrier organic anion transporter family member"/>
    <property type="match status" value="1"/>
</dbReference>
<proteinExistence type="inferred from homology"/>
<dbReference type="Gene3D" id="3.30.60.30">
    <property type="match status" value="1"/>
</dbReference>
<dbReference type="InterPro" id="IPR002350">
    <property type="entry name" value="Kazal_dom"/>
</dbReference>
<dbReference type="Pfam" id="PF03137">
    <property type="entry name" value="OATP"/>
    <property type="match status" value="1"/>
</dbReference>
<dbReference type="GO" id="GO:0015347">
    <property type="term" value="F:sodium-independent organic anion transmembrane transporter activity"/>
    <property type="evidence" value="ECO:0007669"/>
    <property type="project" value="TreeGrafter"/>
</dbReference>
<feature type="transmembrane region" description="Helical" evidence="8">
    <location>
        <begin position="286"/>
        <end position="304"/>
    </location>
</feature>
<comment type="similarity">
    <text evidence="2 8">Belongs to the organo anion transporter (TC 2.A.60) family.</text>
</comment>
<dbReference type="InterPro" id="IPR020846">
    <property type="entry name" value="MFS_dom"/>
</dbReference>
<name>A0A8C1IEQ3_CYPCA</name>
<dbReference type="InterPro" id="IPR004156">
    <property type="entry name" value="OATP"/>
</dbReference>
<evidence type="ECO:0000256" key="4">
    <source>
        <dbReference type="ARBA" id="ARBA00022692"/>
    </source>
</evidence>
<feature type="transmembrane region" description="Helical" evidence="8">
    <location>
        <begin position="178"/>
        <end position="199"/>
    </location>
</feature>
<feature type="transmembrane region" description="Helical" evidence="8">
    <location>
        <begin position="100"/>
        <end position="119"/>
    </location>
</feature>
<dbReference type="Pfam" id="PF07648">
    <property type="entry name" value="Kazal_2"/>
    <property type="match status" value="1"/>
</dbReference>
<evidence type="ECO:0000256" key="8">
    <source>
        <dbReference type="RuleBase" id="RU362056"/>
    </source>
</evidence>
<dbReference type="Gene3D" id="1.20.1250.20">
    <property type="entry name" value="MFS general substrate transporter like domains"/>
    <property type="match status" value="1"/>
</dbReference>
<evidence type="ECO:0000256" key="2">
    <source>
        <dbReference type="ARBA" id="ARBA00009657"/>
    </source>
</evidence>
<keyword evidence="12" id="KW-1185">Reference proteome</keyword>
<comment type="caution">
    <text evidence="8">Lacks conserved residue(s) required for the propagation of feature annotation.</text>
</comment>
<evidence type="ECO:0000313" key="12">
    <source>
        <dbReference type="Proteomes" id="UP000694427"/>
    </source>
</evidence>
<keyword evidence="4 8" id="KW-0812">Transmembrane</keyword>
<dbReference type="PANTHER" id="PTHR11388:SF99">
    <property type="entry name" value="SOLUTE CARRIER ORGANIC ANION TRANSPORTER FAMILY MEMBER 1C1"/>
    <property type="match status" value="1"/>
</dbReference>
<protein>
    <recommendedName>
        <fullName evidence="8">Solute carrier organic anion transporter family member</fullName>
    </recommendedName>
</protein>
<reference evidence="11" key="1">
    <citation type="submission" date="2025-08" db="UniProtKB">
        <authorList>
            <consortium name="Ensembl"/>
        </authorList>
    </citation>
    <scope>IDENTIFICATION</scope>
</reference>
<dbReference type="Ensembl" id="ENSCCRT00010017906.1">
    <property type="protein sequence ID" value="ENSCCRP00010016458.1"/>
    <property type="gene ID" value="ENSCCRG00010007024.1"/>
</dbReference>
<keyword evidence="8" id="KW-0813">Transport</keyword>
<keyword evidence="7" id="KW-1015">Disulfide bond</keyword>
<evidence type="ECO:0000256" key="5">
    <source>
        <dbReference type="ARBA" id="ARBA00022989"/>
    </source>
</evidence>
<dbReference type="NCBIfam" id="TIGR00805">
    <property type="entry name" value="oat"/>
    <property type="match status" value="1"/>
</dbReference>
<accession>A0A8C1IEQ3</accession>
<dbReference type="PROSITE" id="PS51465">
    <property type="entry name" value="KAZAL_2"/>
    <property type="match status" value="1"/>
</dbReference>
<feature type="domain" description="Kazal-like" evidence="10">
    <location>
        <begin position="401"/>
        <end position="456"/>
    </location>
</feature>
<feature type="domain" description="Major facilitator superfamily (MFS) profile" evidence="9">
    <location>
        <begin position="22"/>
        <end position="572"/>
    </location>
</feature>
<sequence>MQHLTKRWCMKPLSFCVSLQMFLVALSFAYFAKALSGSYMKSTITQLERRFDIPSYLIGVIDGSFEIGNLLVIAFVSYFGAKLHRPKIIMHGCAVICHRLFVPSHFICYICNVLISGNASHLQPFSPSLPSFSGCEHESMLSMWIYVFLGNILRGIGETPVQPLGISYIDDYALEENAAFYIGCVQTISVIGPVFGYLLGSVCAKIYVDIGFVNMESISITPGDARWVGAWWLGYLIAGLITLLSAVPFWFLPKSLPLPERRLAKYSPERTNFLPTLRSLLGNPVYFLYLCITIIQFNSLIGMVTYKPKYIEQHYGQSASKANFLMGVINIPAVALGMFSGGVIMKKFKLSIMGAAKFALGTSLLGYFLSLFFFAMGCENASVAGITRSYTGMESLYKVDSSLLASCNADCQCPETNWDPVCGENGLTYFSPCLAGCRTSHGSGIDTVFEQCSCVAVGNHTASAGQCNYRDSCHRVFPYFLALSVITSFIISLGGTPGYMLLIICIRPQLKSLALGFHTLTTRTLAGIPAPIYFGAIIDTTCLKWGQKKCGGRGACRIYNTTAYRYSAHHHT</sequence>
<feature type="transmembrane region" description="Helical" evidence="8">
    <location>
        <begin position="324"/>
        <end position="344"/>
    </location>
</feature>
<evidence type="ECO:0000256" key="1">
    <source>
        <dbReference type="ARBA" id="ARBA00004651"/>
    </source>
</evidence>
<dbReference type="SUPFAM" id="SSF100895">
    <property type="entry name" value="Kazal-type serine protease inhibitors"/>
    <property type="match status" value="1"/>
</dbReference>
<evidence type="ECO:0000256" key="6">
    <source>
        <dbReference type="ARBA" id="ARBA00023136"/>
    </source>
</evidence>
<dbReference type="GO" id="GO:0006811">
    <property type="term" value="P:monoatomic ion transport"/>
    <property type="evidence" value="ECO:0007669"/>
    <property type="project" value="UniProtKB-KW"/>
</dbReference>
<dbReference type="GO" id="GO:0016323">
    <property type="term" value="C:basolateral plasma membrane"/>
    <property type="evidence" value="ECO:0007669"/>
    <property type="project" value="TreeGrafter"/>
</dbReference>
<dbReference type="PANTHER" id="PTHR11388">
    <property type="entry name" value="ORGANIC ANION TRANSPORTER"/>
    <property type="match status" value="1"/>
</dbReference>